<evidence type="ECO:0000256" key="3">
    <source>
        <dbReference type="SAM" id="Phobius"/>
    </source>
</evidence>
<name>K9X4W2_9NOST</name>
<keyword evidence="3" id="KW-0812">Transmembrane</keyword>
<feature type="transmembrane region" description="Helical" evidence="3">
    <location>
        <begin position="1010"/>
        <end position="1030"/>
    </location>
</feature>
<feature type="compositionally biased region" description="Polar residues" evidence="2">
    <location>
        <begin position="572"/>
        <end position="582"/>
    </location>
</feature>
<dbReference type="Proteomes" id="UP000010475">
    <property type="component" value="Chromosome"/>
</dbReference>
<dbReference type="InterPro" id="IPR025295">
    <property type="entry name" value="eCIS_core_dom"/>
</dbReference>
<evidence type="ECO:0000256" key="1">
    <source>
        <dbReference type="SAM" id="Coils"/>
    </source>
</evidence>
<dbReference type="HOGENOM" id="CLU_244273_0_0_3"/>
<gene>
    <name evidence="5" type="ORF">Cylst_4627</name>
</gene>
<reference evidence="5 6" key="1">
    <citation type="submission" date="2012-06" db="EMBL/GenBank/DDBJ databases">
        <title>Finished chromosome of genome of Cylindrospermum stagnale PCC 7417.</title>
        <authorList>
            <consortium name="US DOE Joint Genome Institute"/>
            <person name="Gugger M."/>
            <person name="Coursin T."/>
            <person name="Rippka R."/>
            <person name="Tandeau De Marsac N."/>
            <person name="Huntemann M."/>
            <person name="Wei C.-L."/>
            <person name="Han J."/>
            <person name="Detter J.C."/>
            <person name="Han C."/>
            <person name="Tapia R."/>
            <person name="Chen A."/>
            <person name="Kyrpides N."/>
            <person name="Mavromatis K."/>
            <person name="Markowitz V."/>
            <person name="Szeto E."/>
            <person name="Ivanova N."/>
            <person name="Pagani I."/>
            <person name="Pati A."/>
            <person name="Goodwin L."/>
            <person name="Nordberg H.P."/>
            <person name="Cantor M.N."/>
            <person name="Hua S.X."/>
            <person name="Woyke T."/>
            <person name="Kerfeld C.A."/>
        </authorList>
    </citation>
    <scope>NUCLEOTIDE SEQUENCE [LARGE SCALE GENOMIC DNA]</scope>
    <source>
        <strain evidence="5 6">PCC 7417</strain>
    </source>
</reference>
<feature type="region of interest" description="Disordered" evidence="2">
    <location>
        <begin position="1"/>
        <end position="78"/>
    </location>
</feature>
<keyword evidence="3" id="KW-1133">Transmembrane helix</keyword>
<accession>K9X4W2</accession>
<feature type="transmembrane region" description="Helical" evidence="3">
    <location>
        <begin position="1062"/>
        <end position="1083"/>
    </location>
</feature>
<evidence type="ECO:0000259" key="4">
    <source>
        <dbReference type="Pfam" id="PF13699"/>
    </source>
</evidence>
<feature type="region of interest" description="Disordered" evidence="2">
    <location>
        <begin position="134"/>
        <end position="156"/>
    </location>
</feature>
<dbReference type="EMBL" id="CP003642">
    <property type="protein sequence ID" value="AFZ26697.1"/>
    <property type="molecule type" value="Genomic_DNA"/>
</dbReference>
<dbReference type="Gene3D" id="3.40.50.150">
    <property type="entry name" value="Vaccinia Virus protein VP39"/>
    <property type="match status" value="1"/>
</dbReference>
<proteinExistence type="predicted"/>
<feature type="compositionally biased region" description="Polar residues" evidence="2">
    <location>
        <begin position="550"/>
        <end position="560"/>
    </location>
</feature>
<sequence length="1601" mass="176514">MYSGQHRTSKKSSNSSDKPVPSRFAPRGFVVQPKTEEVTPQQDQTPEEQTQREEPNQYKSGFIDSSKWRPGPPARTPRIQMKLTRLQSGDMYQQQPVSSNPVVIQPQANTDLSPEQNSTLEPFEKADEVANEGVEIQRLSESGESGDEDSNSANGGTVQRACSLCETEKSLVQTKLTIGSTGDKYEQEADSMAERVMSMDTPTATNGHTIQRLGEEQEQPQQPLSASVTPLVQRLSELVQRMAEVKASTNETLVNSNKEPLFTSKQDHVESTQLPWLQPKHINRVNSRPGTEAKYLDNRSHTDTSTAEEQPIQRLTDETLQRSGNSDTTPATPSLESRLGSQTGGGSPLDEQTRSFMESGFGADFNQVRVHTDTTAVQMNKELGAQAFTHGHDVYFGAGKAPGKNELTAHELTHVVQQGGAVQRKLSASQDKSLLIQKAELAQDYIQRQGDNSTQIIDINTSGAVGVDSKQEYSFTIPISGDVGADKFLVISIMWIFSLNQNDATKVRNKYIKGWKYYRKPTEEELKNKVRLVLIDKSLYEAVKTDLYGTDNQTTNNSPANLPGVNGGRYNSIHNPSSTNLPGASGGVSGSRHNPSSINSPGVNSGVSDSMLNNNPSNPVEPKGKYGTGNQSTGNALTTEGRRQKFDNLVKNPDGILPQRILTATASKIYNETHRKNPVSLDTLPGNNQEWDLILDRLLQERELLNGLPNEIKQVLGGQALFDSFPQDYQQLLRIARNLNKLPPELRSSVKPLNSNDIYSPGGLDTYEQYVSDLSKNSGISSALSEGKSGTTTEQTEKEQLSRLPENIKSLLGAEESFQPNNYQQLLRIAEKLKQFGPEDFAVYKLLTIKATDKLDLFEKSLDMYLARKEELKKALAEQQQNNPKEPTMQDAINEKWQGLDESAVGNMSEDKRYQLARQKTSELTEAQLKFMQKHPGQTLTDFAKSATLMNTGETFNATSKDLIEAASGDANAWARWAAGAGAGAKISGWLLAVGGILYVASWLTGVGELATIAAAAAVLLGATVILSVAESELRIKAASQAKEPEEFKRNVELAAAARTNVILAVSMIVVAAVLHFTAKALFPKTVQNINTSLKNFRERIRLKGSVSELKPEIVQEMGLRKGELAKATELAKQKTLDAAKDLEGLNTEQFVETLEKGDSGFMDQSKLPPEQRLNYRELLRTPEGRAAIEGYKQKLVNALKIDVVAEIEKLSQEYASKIDEFLKDIDAAKNHDDLKAATNKTEGALTEENMKKFMQEEQENITNRKLEEAVNEAHKETHIELEQLRVSRFLGNEIIRGISTNDVHILNLLDDQALNILAGASNTQLIQAIALARRNTKALNVLLVKYGKDLVGKLSSKTFAQYLPDIIEVGAGEGNYSQFLKKEFLYEGEEFLATDFAQEAGKGNFLLNAEKSGIATRYGIDANQLHELFEPESARIIVGANPYGNGPKNPGQSYGLTKFTGKGQNTAADNRFLLSAYQILQPEGKVIIRCKSNIIRKYINKSTLISNQQKQQLSQHFPNVEGTNPYTRVKPEDLLEFAKIGYEITVTPTSPPEGASFGRPDTNPGQGIKLNPFNVEITFQKSNTPSVNYIIEDKPFVEQP</sequence>
<feature type="compositionally biased region" description="Polar residues" evidence="2">
    <location>
        <begin position="781"/>
        <end position="794"/>
    </location>
</feature>
<feature type="compositionally biased region" description="Low complexity" evidence="2">
    <location>
        <begin position="38"/>
        <end position="48"/>
    </location>
</feature>
<keyword evidence="3" id="KW-0472">Membrane</keyword>
<dbReference type="InterPro" id="IPR029063">
    <property type="entry name" value="SAM-dependent_MTases_sf"/>
</dbReference>
<dbReference type="KEGG" id="csg:Cylst_4627"/>
<dbReference type="eggNOG" id="COG3064">
    <property type="taxonomic scope" value="Bacteria"/>
</dbReference>
<evidence type="ECO:0000313" key="6">
    <source>
        <dbReference type="Proteomes" id="UP000010475"/>
    </source>
</evidence>
<feature type="region of interest" description="Disordered" evidence="2">
    <location>
        <begin position="272"/>
        <end position="354"/>
    </location>
</feature>
<keyword evidence="6" id="KW-1185">Reference proteome</keyword>
<feature type="coiled-coil region" evidence="1">
    <location>
        <begin position="855"/>
        <end position="882"/>
    </location>
</feature>
<feature type="compositionally biased region" description="Polar residues" evidence="2">
    <location>
        <begin position="321"/>
        <end position="341"/>
    </location>
</feature>
<keyword evidence="1" id="KW-0175">Coiled coil</keyword>
<feature type="compositionally biased region" description="Polar residues" evidence="2">
    <location>
        <begin position="628"/>
        <end position="637"/>
    </location>
</feature>
<protein>
    <recommendedName>
        <fullName evidence="4">eCIS core domain-containing protein</fullName>
    </recommendedName>
</protein>
<feature type="compositionally biased region" description="Polar residues" evidence="2">
    <location>
        <begin position="591"/>
        <end position="618"/>
    </location>
</feature>
<feature type="domain" description="eCIS core" evidence="4">
    <location>
        <begin position="348"/>
        <end position="421"/>
    </location>
</feature>
<evidence type="ECO:0000313" key="5">
    <source>
        <dbReference type="EMBL" id="AFZ26697.1"/>
    </source>
</evidence>
<organism evidence="5 6">
    <name type="scientific">Cylindrospermum stagnale PCC 7417</name>
    <dbReference type="NCBI Taxonomy" id="56107"/>
    <lineage>
        <taxon>Bacteria</taxon>
        <taxon>Bacillati</taxon>
        <taxon>Cyanobacteriota</taxon>
        <taxon>Cyanophyceae</taxon>
        <taxon>Nostocales</taxon>
        <taxon>Nostocaceae</taxon>
        <taxon>Cylindrospermum</taxon>
    </lineage>
</organism>
<feature type="region of interest" description="Disordered" evidence="2">
    <location>
        <begin position="549"/>
        <end position="637"/>
    </location>
</feature>
<dbReference type="RefSeq" id="WP_015209935.1">
    <property type="nucleotide sequence ID" value="NC_019757.1"/>
</dbReference>
<dbReference type="Pfam" id="PF13699">
    <property type="entry name" value="eCIS_core"/>
    <property type="match status" value="1"/>
</dbReference>
<dbReference type="STRING" id="56107.Cylst_4627"/>
<evidence type="ECO:0000256" key="2">
    <source>
        <dbReference type="SAM" id="MobiDB-lite"/>
    </source>
</evidence>
<feature type="region of interest" description="Disordered" evidence="2">
    <location>
        <begin position="781"/>
        <end position="801"/>
    </location>
</feature>
<feature type="region of interest" description="Disordered" evidence="2">
    <location>
        <begin position="1549"/>
        <end position="1569"/>
    </location>
</feature>